<dbReference type="InterPro" id="IPR003787">
    <property type="entry name" value="Sulphur_relay_DsrE/F-like"/>
</dbReference>
<proteinExistence type="predicted"/>
<dbReference type="Gene3D" id="3.40.1260.10">
    <property type="entry name" value="DsrEFH-like"/>
    <property type="match status" value="1"/>
</dbReference>
<gene>
    <name evidence="1" type="ORF">ENX03_02185</name>
</gene>
<dbReference type="SUPFAM" id="SSF75169">
    <property type="entry name" value="DsrEFH-like"/>
    <property type="match status" value="1"/>
</dbReference>
<dbReference type="Pfam" id="PF02635">
    <property type="entry name" value="DsrE"/>
    <property type="match status" value="1"/>
</dbReference>
<dbReference type="InterPro" id="IPR027396">
    <property type="entry name" value="DsrEFH-like"/>
</dbReference>
<sequence>MARYLIVASRDITEYTNGQSLSDLSENLRTEGADVFFFLIENGVISARKDSREAIRLSELSGRGIRVMADDVSCRARGIDRLHPGIELSSMDELADAISEGFGNIYWY</sequence>
<organism evidence="1">
    <name type="scientific">Leptospirillum ferriphilum</name>
    <dbReference type="NCBI Taxonomy" id="178606"/>
    <lineage>
        <taxon>Bacteria</taxon>
        <taxon>Pseudomonadati</taxon>
        <taxon>Nitrospirota</taxon>
        <taxon>Nitrospiria</taxon>
        <taxon>Nitrospirales</taxon>
        <taxon>Nitrospiraceae</taxon>
        <taxon>Leptospirillum</taxon>
    </lineage>
</organism>
<reference evidence="1" key="1">
    <citation type="journal article" date="2020" name="mSystems">
        <title>Genome- and Community-Level Interaction Insights into Carbon Utilization and Element Cycling Functions of Hydrothermarchaeota in Hydrothermal Sediment.</title>
        <authorList>
            <person name="Zhou Z."/>
            <person name="Liu Y."/>
            <person name="Xu W."/>
            <person name="Pan J."/>
            <person name="Luo Z.H."/>
            <person name="Li M."/>
        </authorList>
    </citation>
    <scope>NUCLEOTIDE SEQUENCE [LARGE SCALE GENOMIC DNA]</scope>
    <source>
        <strain evidence="1">SpSt-902</strain>
    </source>
</reference>
<evidence type="ECO:0000313" key="1">
    <source>
        <dbReference type="EMBL" id="HFT92749.1"/>
    </source>
</evidence>
<protein>
    <submittedName>
        <fullName evidence="1">Uncharacterized protein</fullName>
    </submittedName>
</protein>
<accession>A0A7C3QU55</accession>
<name>A0A7C3QU55_9BACT</name>
<dbReference type="AlphaFoldDB" id="A0A7C3QU55"/>
<comment type="caution">
    <text evidence="1">The sequence shown here is derived from an EMBL/GenBank/DDBJ whole genome shotgun (WGS) entry which is preliminary data.</text>
</comment>
<dbReference type="EMBL" id="DTMM01000040">
    <property type="protein sequence ID" value="HFT92749.1"/>
    <property type="molecule type" value="Genomic_DNA"/>
</dbReference>